<dbReference type="SUPFAM" id="SSF52172">
    <property type="entry name" value="CheY-like"/>
    <property type="match status" value="1"/>
</dbReference>
<dbReference type="InterPro" id="IPR001789">
    <property type="entry name" value="Sig_transdc_resp-reg_receiver"/>
</dbReference>
<dbReference type="Pfam" id="PF11849">
    <property type="entry name" value="DUF3369"/>
    <property type="match status" value="1"/>
</dbReference>
<reference evidence="5 6" key="1">
    <citation type="submission" date="2020-05" db="EMBL/GenBank/DDBJ databases">
        <title>Aquincola sp. isolate from soil.</title>
        <authorList>
            <person name="Han J."/>
            <person name="Kim D.-U."/>
        </authorList>
    </citation>
    <scope>NUCLEOTIDE SEQUENCE [LARGE SCALE GENOMIC DNA]</scope>
    <source>
        <strain evidence="5 6">S2</strain>
    </source>
</reference>
<dbReference type="InterPro" id="IPR003607">
    <property type="entry name" value="HD/PDEase_dom"/>
</dbReference>
<dbReference type="RefSeq" id="WP_173123394.1">
    <property type="nucleotide sequence ID" value="NZ_JABRWJ010000004.1"/>
</dbReference>
<evidence type="ECO:0000259" key="3">
    <source>
        <dbReference type="PROSITE" id="PS51831"/>
    </source>
</evidence>
<dbReference type="SMART" id="SM00471">
    <property type="entry name" value="HDc"/>
    <property type="match status" value="1"/>
</dbReference>
<dbReference type="CDD" id="cd00077">
    <property type="entry name" value="HDc"/>
    <property type="match status" value="1"/>
</dbReference>
<dbReference type="Proteomes" id="UP000737171">
    <property type="component" value="Unassembled WGS sequence"/>
</dbReference>
<dbReference type="Gene3D" id="3.40.50.2300">
    <property type="match status" value="1"/>
</dbReference>
<feature type="domain" description="Response regulatory" evidence="2">
    <location>
        <begin position="38"/>
        <end position="206"/>
    </location>
</feature>
<feature type="domain" description="HD" evidence="3">
    <location>
        <begin position="354"/>
        <end position="478"/>
    </location>
</feature>
<proteinExistence type="predicted"/>
<evidence type="ECO:0000259" key="4">
    <source>
        <dbReference type="PROSITE" id="PS51832"/>
    </source>
</evidence>
<organism evidence="5 6">
    <name type="scientific">Pseudaquabacterium terrae</name>
    <dbReference type="NCBI Taxonomy" id="2732868"/>
    <lineage>
        <taxon>Bacteria</taxon>
        <taxon>Pseudomonadati</taxon>
        <taxon>Pseudomonadota</taxon>
        <taxon>Betaproteobacteria</taxon>
        <taxon>Burkholderiales</taxon>
        <taxon>Sphaerotilaceae</taxon>
        <taxon>Pseudaquabacterium</taxon>
    </lineage>
</organism>
<keyword evidence="1" id="KW-0597">Phosphoprotein</keyword>
<comment type="caution">
    <text evidence="5">The sequence shown here is derived from an EMBL/GenBank/DDBJ whole genome shotgun (WGS) entry which is preliminary data.</text>
</comment>
<dbReference type="InterPro" id="IPR037522">
    <property type="entry name" value="HD_GYP_dom"/>
</dbReference>
<evidence type="ECO:0000313" key="6">
    <source>
        <dbReference type="Proteomes" id="UP000737171"/>
    </source>
</evidence>
<evidence type="ECO:0000313" key="5">
    <source>
        <dbReference type="EMBL" id="NRF68075.1"/>
    </source>
</evidence>
<feature type="domain" description="HD-GYP" evidence="4">
    <location>
        <begin position="332"/>
        <end position="529"/>
    </location>
</feature>
<dbReference type="PANTHER" id="PTHR45228">
    <property type="entry name" value="CYCLIC DI-GMP PHOSPHODIESTERASE TM_0186-RELATED"/>
    <property type="match status" value="1"/>
</dbReference>
<sequence length="533" mass="59529">MTIRHEPTGSMPFDATQPFVPLDDVPEPAQHGGATPWKIIIADDDDAVHGISKMVLRDFRFEGRYLHFLSAHSGEATRRLVAEHPDAAILLLDVVMETENAGLDVVRHVRDVLRNPFIRIILRTGQPGQAPESWVVVNYDINDYKEKTELTAQKLVTTVIAALRAYRDIQVIERSRRGLEQIIEASRNLFEPQSLAQFSKGVLQQLTALLHLGADSVHLKSAGFAAERETDTENAEFHILAGTGVYESTVGRRMAEAVPGAVVRRLLQARDARQTLIDANDFVGYFRSSTLTENLVYLHTRRLLNDVDADLLQLFASNVGIAFDNVHLNEELTNAQLELVHMLCELIEARSSDTGRHVVRVGEFSCRLGQLIGLPERECQLLRQAAPMHDLGKIAIPDAILCQPGRLDAAQFEVIKTHTTIGHRLLARSRRPAMRAAALIAQQHHESWDGGGYPDGRRGEQIHLYGRIVGLADTFDALANKRVHKAAWPMHQVMDYVQGQSGARFDPRLVRVLNEHLEDFVRIQEDHPDAAAA</sequence>
<dbReference type="PROSITE" id="PS51832">
    <property type="entry name" value="HD_GYP"/>
    <property type="match status" value="1"/>
</dbReference>
<dbReference type="Gene3D" id="1.10.3210.10">
    <property type="entry name" value="Hypothetical protein af1432"/>
    <property type="match status" value="1"/>
</dbReference>
<evidence type="ECO:0000256" key="1">
    <source>
        <dbReference type="PROSITE-ProRule" id="PRU00169"/>
    </source>
</evidence>
<dbReference type="EMBL" id="JABRWJ010000004">
    <property type="protein sequence ID" value="NRF68075.1"/>
    <property type="molecule type" value="Genomic_DNA"/>
</dbReference>
<keyword evidence="6" id="KW-1185">Reference proteome</keyword>
<dbReference type="PROSITE" id="PS51831">
    <property type="entry name" value="HD"/>
    <property type="match status" value="1"/>
</dbReference>
<evidence type="ECO:0000259" key="2">
    <source>
        <dbReference type="PROSITE" id="PS50110"/>
    </source>
</evidence>
<dbReference type="InterPro" id="IPR021800">
    <property type="entry name" value="DUF3369"/>
</dbReference>
<accession>A0ABX2EHG8</accession>
<dbReference type="InterPro" id="IPR011006">
    <property type="entry name" value="CheY-like_superfamily"/>
</dbReference>
<dbReference type="InterPro" id="IPR052020">
    <property type="entry name" value="Cyclic_di-GMP/3'3'-cGAMP_PDE"/>
</dbReference>
<dbReference type="PANTHER" id="PTHR45228:SF9">
    <property type="entry name" value="3'3'-CGAMP-SPECIFIC PHOSPHODIESTERASE 2"/>
    <property type="match status" value="1"/>
</dbReference>
<dbReference type="SUPFAM" id="SSF109604">
    <property type="entry name" value="HD-domain/PDEase-like"/>
    <property type="match status" value="1"/>
</dbReference>
<dbReference type="PROSITE" id="PS50110">
    <property type="entry name" value="RESPONSE_REGULATORY"/>
    <property type="match status" value="1"/>
</dbReference>
<dbReference type="InterPro" id="IPR006674">
    <property type="entry name" value="HD_domain"/>
</dbReference>
<gene>
    <name evidence="5" type="ORF">HLB44_13870</name>
</gene>
<name>A0ABX2EHG8_9BURK</name>
<dbReference type="Pfam" id="PF13487">
    <property type="entry name" value="HD_5"/>
    <property type="match status" value="1"/>
</dbReference>
<feature type="modified residue" description="4-aspartylphosphate" evidence="1">
    <location>
        <position position="93"/>
    </location>
</feature>
<protein>
    <submittedName>
        <fullName evidence="5">DUF3369 domain-containing protein</fullName>
    </submittedName>
</protein>